<evidence type="ECO:0000313" key="2">
    <source>
        <dbReference type="EMBL" id="MEQ2284891.1"/>
    </source>
</evidence>
<evidence type="ECO:0000256" key="1">
    <source>
        <dbReference type="SAM" id="MobiDB-lite"/>
    </source>
</evidence>
<protein>
    <submittedName>
        <fullName evidence="2">Uncharacterized protein</fullName>
    </submittedName>
</protein>
<feature type="compositionally biased region" description="Gly residues" evidence="1">
    <location>
        <begin position="103"/>
        <end position="115"/>
    </location>
</feature>
<dbReference type="EMBL" id="JAHRIP010012061">
    <property type="protein sequence ID" value="MEQ2284891.1"/>
    <property type="molecule type" value="Genomic_DNA"/>
</dbReference>
<evidence type="ECO:0000313" key="3">
    <source>
        <dbReference type="Proteomes" id="UP001469553"/>
    </source>
</evidence>
<name>A0ABV0XTV6_9TELE</name>
<reference evidence="2 3" key="1">
    <citation type="submission" date="2021-06" db="EMBL/GenBank/DDBJ databases">
        <authorList>
            <person name="Palmer J.M."/>
        </authorList>
    </citation>
    <scope>NUCLEOTIDE SEQUENCE [LARGE SCALE GENOMIC DNA]</scope>
    <source>
        <strain evidence="2 3">AS_MEX2019</strain>
        <tissue evidence="2">Muscle</tissue>
    </source>
</reference>
<feature type="region of interest" description="Disordered" evidence="1">
    <location>
        <begin position="76"/>
        <end position="115"/>
    </location>
</feature>
<organism evidence="2 3">
    <name type="scientific">Ameca splendens</name>
    <dbReference type="NCBI Taxonomy" id="208324"/>
    <lineage>
        <taxon>Eukaryota</taxon>
        <taxon>Metazoa</taxon>
        <taxon>Chordata</taxon>
        <taxon>Craniata</taxon>
        <taxon>Vertebrata</taxon>
        <taxon>Euteleostomi</taxon>
        <taxon>Actinopterygii</taxon>
        <taxon>Neopterygii</taxon>
        <taxon>Teleostei</taxon>
        <taxon>Neoteleostei</taxon>
        <taxon>Acanthomorphata</taxon>
        <taxon>Ovalentaria</taxon>
        <taxon>Atherinomorphae</taxon>
        <taxon>Cyprinodontiformes</taxon>
        <taxon>Goodeidae</taxon>
        <taxon>Ameca</taxon>
    </lineage>
</organism>
<keyword evidence="3" id="KW-1185">Reference proteome</keyword>
<gene>
    <name evidence="2" type="ORF">AMECASPLE_026222</name>
</gene>
<proteinExistence type="predicted"/>
<accession>A0ABV0XTV6</accession>
<comment type="caution">
    <text evidence="2">The sequence shown here is derived from an EMBL/GenBank/DDBJ whole genome shotgun (WGS) entry which is preliminary data.</text>
</comment>
<sequence>MMVLQERVRWLNLTNLSDRERDDILDMPIVPAGIFGAALANMQQRVSLKRRKTKRSVSVFAGRRSPTLSRVMELDVPRSPALHTQPQSACPSDSLLRDVPPGEGRGGSTIGTAGR</sequence>
<feature type="compositionally biased region" description="Polar residues" evidence="1">
    <location>
        <begin position="82"/>
        <end position="91"/>
    </location>
</feature>
<dbReference type="Proteomes" id="UP001469553">
    <property type="component" value="Unassembled WGS sequence"/>
</dbReference>